<dbReference type="AlphaFoldDB" id="G3HGD8"/>
<reference evidence="2" key="1">
    <citation type="journal article" date="2011" name="Nat. Biotechnol.">
        <title>The genomic sequence of the Chinese hamster ovary (CHO)-K1 cell line.</title>
        <authorList>
            <person name="Xu X."/>
            <person name="Nagarajan H."/>
            <person name="Lewis N.E."/>
            <person name="Pan S."/>
            <person name="Cai Z."/>
            <person name="Liu X."/>
            <person name="Chen W."/>
            <person name="Xie M."/>
            <person name="Wang W."/>
            <person name="Hammond S."/>
            <person name="Andersen M.R."/>
            <person name="Neff N."/>
            <person name="Passarelli B."/>
            <person name="Koh W."/>
            <person name="Fan H.C."/>
            <person name="Wang J."/>
            <person name="Gui Y."/>
            <person name="Lee K.H."/>
            <person name="Betenbaugh M.J."/>
            <person name="Quake S.R."/>
            <person name="Famili I."/>
            <person name="Palsson B.O."/>
            <person name="Wang J."/>
        </authorList>
    </citation>
    <scope>NUCLEOTIDE SEQUENCE [LARGE SCALE GENOMIC DNA]</scope>
    <source>
        <strain evidence="2">CHO K1 cell line</strain>
    </source>
</reference>
<organism evidence="1 2">
    <name type="scientific">Cricetulus griseus</name>
    <name type="common">Chinese hamster</name>
    <name type="synonym">Cricetulus barabensis griseus</name>
    <dbReference type="NCBI Taxonomy" id="10029"/>
    <lineage>
        <taxon>Eukaryota</taxon>
        <taxon>Metazoa</taxon>
        <taxon>Chordata</taxon>
        <taxon>Craniata</taxon>
        <taxon>Vertebrata</taxon>
        <taxon>Euteleostomi</taxon>
        <taxon>Mammalia</taxon>
        <taxon>Eutheria</taxon>
        <taxon>Euarchontoglires</taxon>
        <taxon>Glires</taxon>
        <taxon>Rodentia</taxon>
        <taxon>Myomorpha</taxon>
        <taxon>Muroidea</taxon>
        <taxon>Cricetidae</taxon>
        <taxon>Cricetinae</taxon>
        <taxon>Cricetulus</taxon>
    </lineage>
</organism>
<name>G3HGD8_CRIGR</name>
<dbReference type="EMBL" id="JH000347">
    <property type="protein sequence ID" value="EGV96765.1"/>
    <property type="molecule type" value="Genomic_DNA"/>
</dbReference>
<evidence type="ECO:0000313" key="1">
    <source>
        <dbReference type="EMBL" id="EGV96765.1"/>
    </source>
</evidence>
<accession>G3HGD8</accession>
<sequence length="74" mass="8619">MTEGLQADHKRNIQAFEQPLELFRGLASTPKWSSVPYFFLILNFSTYRLDKDLPNGQKMANSFLSVFHPSEFKH</sequence>
<protein>
    <submittedName>
        <fullName evidence="1">Uncharacterized protein</fullName>
    </submittedName>
</protein>
<dbReference type="Proteomes" id="UP000001075">
    <property type="component" value="Unassembled WGS sequence"/>
</dbReference>
<evidence type="ECO:0000313" key="2">
    <source>
        <dbReference type="Proteomes" id="UP000001075"/>
    </source>
</evidence>
<gene>
    <name evidence="1" type="ORF">I79_009662</name>
</gene>
<proteinExistence type="predicted"/>
<dbReference type="InParanoid" id="G3HGD8"/>